<accession>U5PVZ4</accession>
<dbReference type="GeneID" id="18504150"/>
<name>U5PVZ4_9CAUD</name>
<dbReference type="EMBL" id="KF669658">
    <property type="protein sequence ID" value="AGY48079.1"/>
    <property type="molecule type" value="Genomic_DNA"/>
</dbReference>
<protein>
    <submittedName>
        <fullName evidence="1">Uncharacterized protein</fullName>
    </submittedName>
</protein>
<dbReference type="RefSeq" id="YP_009007580.1">
    <property type="nucleotide sequence ID" value="NC_023581.1"/>
</dbReference>
<reference evidence="1 2" key="1">
    <citation type="journal article" date="2013" name="Genome Announc.">
        <title>Complete Genome of Acinetobacter baumannii N4-Like Podophage Presley.</title>
        <authorList>
            <person name="Farmer N.G."/>
            <person name="Wood T.L."/>
            <person name="Chamakura K.R."/>
            <person name="Kuty Everett G.F."/>
        </authorList>
    </citation>
    <scope>NUCLEOTIDE SEQUENCE [LARGE SCALE GENOMIC DNA]</scope>
</reference>
<dbReference type="Proteomes" id="UP000017656">
    <property type="component" value="Segment"/>
</dbReference>
<dbReference type="KEGG" id="vg:18504150"/>
<evidence type="ECO:0000313" key="1">
    <source>
        <dbReference type="EMBL" id="AGY48079.1"/>
    </source>
</evidence>
<keyword evidence="2" id="KW-1185">Reference proteome</keyword>
<organism evidence="1 2">
    <name type="scientific">Acinetobacter phage Presley</name>
    <dbReference type="NCBI Taxonomy" id="1406780"/>
    <lineage>
        <taxon>Viruses</taxon>
        <taxon>Duplodnaviria</taxon>
        <taxon>Heunggongvirae</taxon>
        <taxon>Uroviricota</taxon>
        <taxon>Caudoviricetes</taxon>
        <taxon>Schitoviridae</taxon>
        <taxon>Presleyvirus</taxon>
        <taxon>Presleyvirus presley</taxon>
    </lineage>
</organism>
<proteinExistence type="predicted"/>
<sequence length="217" mass="24764">MKPLSSKVVAQINKQLIGHPNIYQQLQNAQSLGSLLEALHAAYTNLVMDLNMVDVERYLNARYGSRVKALVHELMNKDPYVLLRYSSIYLNPYLNQINARLALIGKTERLEESNRKAGSCLNYKYQIPDFDLYDHSADALGKSLFMNRGSGKSNFQQELMTQMLKDIESQYIPPNLIEQLEKKFFNGSQLAQLMAAETITLKVETDNEKIVTIDPFI</sequence>
<gene>
    <name evidence="1" type="ORF">Presley_12</name>
</gene>
<evidence type="ECO:0000313" key="2">
    <source>
        <dbReference type="Proteomes" id="UP000017656"/>
    </source>
</evidence>